<dbReference type="InterPro" id="IPR024923">
    <property type="entry name" value="PG_synth_SpoVB"/>
</dbReference>
<evidence type="ECO:0000256" key="1">
    <source>
        <dbReference type="ARBA" id="ARBA00004651"/>
    </source>
</evidence>
<dbReference type="PANTHER" id="PTHR30250">
    <property type="entry name" value="PST FAMILY PREDICTED COLANIC ACID TRANSPORTER"/>
    <property type="match status" value="1"/>
</dbReference>
<dbReference type="GO" id="GO:0005886">
    <property type="term" value="C:plasma membrane"/>
    <property type="evidence" value="ECO:0007669"/>
    <property type="project" value="UniProtKB-SubCell"/>
</dbReference>
<protein>
    <submittedName>
        <fullName evidence="7">Polysaccharide biosynthesis protein</fullName>
    </submittedName>
</protein>
<sequence>MKKTGFLAGAAISTIGIVICKVIGLVYVIPFYAIIGTQGGALYSYAYSIYNMFLNLATSGIPVAMSKVVSEYNEVGYYNTKERTFKMGLKIIGFLGLISFLVLFIFAPQIAYLIIGDVKGGNSVEDVTMVIRVISTAILVVPFLSVSKGYLQGHKIMQVSSVANILEQIVRVIVILAGSFLTLKVFHLSLNTAVGVAVFGATVGALFAYFYVYAKIRKSKSLNRKAKPTLAEVKITNKDLVKKIIFYALPFVAISVLQSAFVMVDVFTVVRGLTGIGYTTEISENVLSVIATWGSKLNMIVMSISMGIVMSLIPAIASAYAVKNYDEVNGKVNQALKTLLFVCVPMATGLCFLSSAVWTVFYGYNELNSSVFKLLIMSQITLSVCSVMVNASQSMNNTKQSIIALGGSLIAKVLLNVPMMHLFNLIGIEAYYAPIALNILIDTSASLYLLYIVKKDTRVSYFKTVQTIIKIVLCTVIMVLVLSILNMFIPSYSHSRMIS</sequence>
<feature type="transmembrane region" description="Helical" evidence="6">
    <location>
        <begin position="431"/>
        <end position="453"/>
    </location>
</feature>
<dbReference type="Proteomes" id="UP000886786">
    <property type="component" value="Unassembled WGS sequence"/>
</dbReference>
<organism evidence="7 8">
    <name type="scientific">Candidatus Coprosoma intestinipullorum</name>
    <dbReference type="NCBI Taxonomy" id="2840752"/>
    <lineage>
        <taxon>Bacteria</taxon>
        <taxon>Bacillati</taxon>
        <taxon>Bacillota</taxon>
        <taxon>Bacillota incertae sedis</taxon>
        <taxon>Candidatus Coprosoma</taxon>
    </lineage>
</organism>
<evidence type="ECO:0000313" key="8">
    <source>
        <dbReference type="Proteomes" id="UP000886786"/>
    </source>
</evidence>
<evidence type="ECO:0000256" key="2">
    <source>
        <dbReference type="ARBA" id="ARBA00022475"/>
    </source>
</evidence>
<reference evidence="7" key="1">
    <citation type="submission" date="2020-10" db="EMBL/GenBank/DDBJ databases">
        <authorList>
            <person name="Gilroy R."/>
        </authorList>
    </citation>
    <scope>NUCLEOTIDE SEQUENCE</scope>
    <source>
        <strain evidence="7">CHK147-3167</strain>
    </source>
</reference>
<feature type="transmembrane region" description="Helical" evidence="6">
    <location>
        <begin position="465"/>
        <end position="489"/>
    </location>
</feature>
<keyword evidence="2" id="KW-1003">Cell membrane</keyword>
<feature type="transmembrane region" description="Helical" evidence="6">
    <location>
        <begin position="168"/>
        <end position="187"/>
    </location>
</feature>
<feature type="transmembrane region" description="Helical" evidence="6">
    <location>
        <begin position="244"/>
        <end position="264"/>
    </location>
</feature>
<feature type="transmembrane region" description="Helical" evidence="6">
    <location>
        <begin position="401"/>
        <end position="419"/>
    </location>
</feature>
<comment type="subcellular location">
    <subcellularLocation>
        <location evidence="1">Cell membrane</location>
        <topology evidence="1">Multi-pass membrane protein</topology>
    </subcellularLocation>
</comment>
<dbReference type="InterPro" id="IPR002797">
    <property type="entry name" value="Polysacc_synth"/>
</dbReference>
<reference evidence="7" key="2">
    <citation type="journal article" date="2021" name="PeerJ">
        <title>Extensive microbial diversity within the chicken gut microbiome revealed by metagenomics and culture.</title>
        <authorList>
            <person name="Gilroy R."/>
            <person name="Ravi A."/>
            <person name="Getino M."/>
            <person name="Pursley I."/>
            <person name="Horton D.L."/>
            <person name="Alikhan N.F."/>
            <person name="Baker D."/>
            <person name="Gharbi K."/>
            <person name="Hall N."/>
            <person name="Watson M."/>
            <person name="Adriaenssens E.M."/>
            <person name="Foster-Nyarko E."/>
            <person name="Jarju S."/>
            <person name="Secka A."/>
            <person name="Antonio M."/>
            <person name="Oren A."/>
            <person name="Chaudhuri R.R."/>
            <person name="La Ragione R."/>
            <person name="Hildebrand F."/>
            <person name="Pallen M.J."/>
        </authorList>
    </citation>
    <scope>NUCLEOTIDE SEQUENCE</scope>
    <source>
        <strain evidence="7">CHK147-3167</strain>
    </source>
</reference>
<dbReference type="EMBL" id="DVFV01000016">
    <property type="protein sequence ID" value="HIQ90116.1"/>
    <property type="molecule type" value="Genomic_DNA"/>
</dbReference>
<feature type="transmembrane region" description="Helical" evidence="6">
    <location>
        <begin position="193"/>
        <end position="214"/>
    </location>
</feature>
<dbReference type="AlphaFoldDB" id="A0A9D0ZPI3"/>
<dbReference type="InterPro" id="IPR050833">
    <property type="entry name" value="Poly_Biosynth_Transport"/>
</dbReference>
<evidence type="ECO:0000256" key="3">
    <source>
        <dbReference type="ARBA" id="ARBA00022692"/>
    </source>
</evidence>
<evidence type="ECO:0000256" key="6">
    <source>
        <dbReference type="SAM" id="Phobius"/>
    </source>
</evidence>
<keyword evidence="3 6" id="KW-0812">Transmembrane</keyword>
<evidence type="ECO:0000256" key="5">
    <source>
        <dbReference type="ARBA" id="ARBA00023136"/>
    </source>
</evidence>
<dbReference type="PIRSF" id="PIRSF038958">
    <property type="entry name" value="PG_synth_SpoVB"/>
    <property type="match status" value="1"/>
</dbReference>
<proteinExistence type="predicted"/>
<evidence type="ECO:0000256" key="4">
    <source>
        <dbReference type="ARBA" id="ARBA00022989"/>
    </source>
</evidence>
<keyword evidence="4 6" id="KW-1133">Transmembrane helix</keyword>
<accession>A0A9D0ZPI3</accession>
<dbReference type="Pfam" id="PF01943">
    <property type="entry name" value="Polysacc_synt"/>
    <property type="match status" value="1"/>
</dbReference>
<feature type="non-terminal residue" evidence="7">
    <location>
        <position position="499"/>
    </location>
</feature>
<name>A0A9D0ZPI3_9FIRM</name>
<gene>
    <name evidence="7" type="ORF">IAB27_00590</name>
</gene>
<feature type="transmembrane region" description="Helical" evidence="6">
    <location>
        <begin position="127"/>
        <end position="147"/>
    </location>
</feature>
<keyword evidence="5 6" id="KW-0472">Membrane</keyword>
<evidence type="ECO:0000313" key="7">
    <source>
        <dbReference type="EMBL" id="HIQ90116.1"/>
    </source>
</evidence>
<feature type="transmembrane region" description="Helical" evidence="6">
    <location>
        <begin position="370"/>
        <end position="389"/>
    </location>
</feature>
<comment type="caution">
    <text evidence="7">The sequence shown here is derived from an EMBL/GenBank/DDBJ whole genome shotgun (WGS) entry which is preliminary data.</text>
</comment>
<dbReference type="CDD" id="cd13124">
    <property type="entry name" value="MATE_SpoVB_like"/>
    <property type="match status" value="1"/>
</dbReference>
<feature type="transmembrane region" description="Helical" evidence="6">
    <location>
        <begin position="297"/>
        <end position="317"/>
    </location>
</feature>
<feature type="transmembrane region" description="Helical" evidence="6">
    <location>
        <begin position="91"/>
        <end position="115"/>
    </location>
</feature>
<feature type="transmembrane region" description="Helical" evidence="6">
    <location>
        <begin position="338"/>
        <end position="364"/>
    </location>
</feature>
<feature type="transmembrane region" description="Helical" evidence="6">
    <location>
        <begin position="7"/>
        <end position="35"/>
    </location>
</feature>
<dbReference type="PANTHER" id="PTHR30250:SF21">
    <property type="entry name" value="LIPID II FLIPPASE MURJ"/>
    <property type="match status" value="1"/>
</dbReference>